<keyword evidence="3" id="KW-1185">Reference proteome</keyword>
<name>F2NCP7_DESAR</name>
<sequence length="240" mass="26816">MAVQLFIPCYVDQYTPQVARALCQLLDYLGIAWTYPATQTCCGQFAYNAGDWTSARRLMRHFFTVFNRTEAIICPSASCVLTVRCHYPSLIETPHDADHLQQLQPLVLEFSEWLFSILPLPYSLNFPGKVLLHQSCAARQLGSLPKMRHILSTVSQLELLEMPSSYACCGFGGLFSVKRPELSQAIGLNYLTAARSTGAEALVSPDVGCLLHLQGLLQARGLTWPLYHLSELLLQTLQYC</sequence>
<dbReference type="RefSeq" id="WP_013706438.1">
    <property type="nucleotide sequence ID" value="NC_015388.1"/>
</dbReference>
<dbReference type="OrthoDB" id="5289041at2"/>
<evidence type="ECO:0000313" key="3">
    <source>
        <dbReference type="Proteomes" id="UP000000483"/>
    </source>
</evidence>
<dbReference type="AlphaFoldDB" id="F2NCP7"/>
<evidence type="ECO:0000313" key="2">
    <source>
        <dbReference type="EMBL" id="AEB09328.1"/>
    </source>
</evidence>
<proteinExistence type="predicted"/>
<dbReference type="Pfam" id="PF02754">
    <property type="entry name" value="CCG"/>
    <property type="match status" value="2"/>
</dbReference>
<dbReference type="GO" id="GO:0005829">
    <property type="term" value="C:cytosol"/>
    <property type="evidence" value="ECO:0007669"/>
    <property type="project" value="TreeGrafter"/>
</dbReference>
<evidence type="ECO:0000259" key="1">
    <source>
        <dbReference type="Pfam" id="PF02754"/>
    </source>
</evidence>
<dbReference type="EMBL" id="CP002629">
    <property type="protein sequence ID" value="AEB09328.1"/>
    <property type="molecule type" value="Genomic_DNA"/>
</dbReference>
<dbReference type="eggNOG" id="COG0247">
    <property type="taxonomic scope" value="Bacteria"/>
</dbReference>
<dbReference type="InterPro" id="IPR004017">
    <property type="entry name" value="Cys_rich_dom"/>
</dbReference>
<feature type="domain" description="Cysteine-rich" evidence="1">
    <location>
        <begin position="3"/>
        <end position="83"/>
    </location>
</feature>
<accession>F2NCP7</accession>
<dbReference type="PANTHER" id="PTHR30296:SF0">
    <property type="entry name" value="LACTATE UTILIZATION PROTEIN A"/>
    <property type="match status" value="1"/>
</dbReference>
<dbReference type="KEGG" id="dao:Desac_1473"/>
<feature type="domain" description="Cysteine-rich" evidence="1">
    <location>
        <begin position="130"/>
        <end position="214"/>
    </location>
</feature>
<dbReference type="PANTHER" id="PTHR30296">
    <property type="entry name" value="UNCHARACTERIZED PROTEIN YKGE"/>
    <property type="match status" value="1"/>
</dbReference>
<reference evidence="2 3" key="1">
    <citation type="journal article" date="2011" name="Stand. Genomic Sci.">
        <title>Complete genome sequence of the acetate-degrading sulfate reducer Desulfobacca acetoxidans type strain (ASRB2).</title>
        <authorList>
            <person name="Goker M."/>
            <person name="Teshima H."/>
            <person name="Lapidus A."/>
            <person name="Nolan M."/>
            <person name="Lucas S."/>
            <person name="Hammon N."/>
            <person name="Deshpande S."/>
            <person name="Cheng J.F."/>
            <person name="Tapia R."/>
            <person name="Han C."/>
            <person name="Goodwin L."/>
            <person name="Pitluck S."/>
            <person name="Huntemann M."/>
            <person name="Liolios K."/>
            <person name="Ivanova N."/>
            <person name="Pagani I."/>
            <person name="Mavromatis K."/>
            <person name="Ovchinikova G."/>
            <person name="Pati A."/>
            <person name="Chen A."/>
            <person name="Palaniappan K."/>
            <person name="Land M."/>
            <person name="Hauser L."/>
            <person name="Brambilla E.M."/>
            <person name="Rohde M."/>
            <person name="Spring S."/>
            <person name="Detter J.C."/>
            <person name="Woyke T."/>
            <person name="Bristow J."/>
            <person name="Eisen J.A."/>
            <person name="Markowitz V."/>
            <person name="Hugenholtz P."/>
            <person name="Kyrpides N.C."/>
            <person name="Klenk H.P."/>
        </authorList>
    </citation>
    <scope>NUCLEOTIDE SEQUENCE [LARGE SCALE GENOMIC DNA]</scope>
    <source>
        <strain evidence="3">ATCC 700848 / DSM 11109 / ASRB2</strain>
    </source>
</reference>
<reference evidence="3" key="2">
    <citation type="submission" date="2011-03" db="EMBL/GenBank/DDBJ databases">
        <title>The complete genome of Desulfobacca acetoxidans DSM 11109.</title>
        <authorList>
            <consortium name="US DOE Joint Genome Institute (JGI-PGF)"/>
            <person name="Lucas S."/>
            <person name="Copeland A."/>
            <person name="Lapidus A."/>
            <person name="Bruce D."/>
            <person name="Goodwin L."/>
            <person name="Pitluck S."/>
            <person name="Peters L."/>
            <person name="Kyrpides N."/>
            <person name="Mavromatis K."/>
            <person name="Ivanova N."/>
            <person name="Ovchinnikova G."/>
            <person name="Teshima H."/>
            <person name="Detter J.C."/>
            <person name="Han C."/>
            <person name="Land M."/>
            <person name="Hauser L."/>
            <person name="Markowitz V."/>
            <person name="Cheng J.-F."/>
            <person name="Hugenholtz P."/>
            <person name="Woyke T."/>
            <person name="Wu D."/>
            <person name="Spring S."/>
            <person name="Schueler E."/>
            <person name="Brambilla E."/>
            <person name="Klenk H.-P."/>
            <person name="Eisen J.A."/>
        </authorList>
    </citation>
    <scope>NUCLEOTIDE SEQUENCE [LARGE SCALE GENOMIC DNA]</scope>
    <source>
        <strain evidence="3">ATCC 700848 / DSM 11109 / ASRB2</strain>
    </source>
</reference>
<gene>
    <name evidence="2" type="ordered locus">Desac_1473</name>
</gene>
<dbReference type="GO" id="GO:0016491">
    <property type="term" value="F:oxidoreductase activity"/>
    <property type="evidence" value="ECO:0007669"/>
    <property type="project" value="UniProtKB-ARBA"/>
</dbReference>
<dbReference type="HOGENOM" id="CLU_023081_1_0_7"/>
<protein>
    <recommendedName>
        <fullName evidence="1">Cysteine-rich domain-containing protein</fullName>
    </recommendedName>
</protein>
<organism evidence="2 3">
    <name type="scientific">Desulfobacca acetoxidans (strain ATCC 700848 / DSM 11109 / ASRB2)</name>
    <dbReference type="NCBI Taxonomy" id="880072"/>
    <lineage>
        <taxon>Bacteria</taxon>
        <taxon>Pseudomonadati</taxon>
        <taxon>Thermodesulfobacteriota</taxon>
        <taxon>Desulfobaccia</taxon>
        <taxon>Desulfobaccales</taxon>
        <taxon>Desulfobaccaceae</taxon>
        <taxon>Desulfobacca</taxon>
    </lineage>
</organism>
<dbReference type="STRING" id="880072.Desac_1473"/>
<dbReference type="Proteomes" id="UP000000483">
    <property type="component" value="Chromosome"/>
</dbReference>